<keyword evidence="1" id="KW-1133">Transmembrane helix</keyword>
<evidence type="ECO:0000313" key="2">
    <source>
        <dbReference type="EMBL" id="SEN96725.1"/>
    </source>
</evidence>
<accession>A0A1H8KV23</accession>
<name>A0A1H8KV23_9PROT</name>
<dbReference type="Proteomes" id="UP000183898">
    <property type="component" value="Unassembled WGS sequence"/>
</dbReference>
<proteinExistence type="predicted"/>
<keyword evidence="1" id="KW-0812">Transmembrane</keyword>
<protein>
    <submittedName>
        <fullName evidence="2">Uncharacterized protein</fullName>
    </submittedName>
</protein>
<feature type="transmembrane region" description="Helical" evidence="1">
    <location>
        <begin position="66"/>
        <end position="88"/>
    </location>
</feature>
<reference evidence="2 3" key="1">
    <citation type="submission" date="2016-10" db="EMBL/GenBank/DDBJ databases">
        <authorList>
            <person name="de Groot N.N."/>
        </authorList>
    </citation>
    <scope>NUCLEOTIDE SEQUENCE [LARGE SCALE GENOMIC DNA]</scope>
    <source>
        <strain evidence="2 3">Nl18</strain>
    </source>
</reference>
<keyword evidence="1" id="KW-0472">Membrane</keyword>
<sequence>MEEAHRQKRAVTKDSANKEVFVEKTMTINHVENENQSLENAGTLLSSESILGEPEPWESWETQLCLWSIGIGIAGLVILGVLVDLFLLPK</sequence>
<evidence type="ECO:0000256" key="1">
    <source>
        <dbReference type="SAM" id="Phobius"/>
    </source>
</evidence>
<evidence type="ECO:0000313" key="3">
    <source>
        <dbReference type="Proteomes" id="UP000183898"/>
    </source>
</evidence>
<gene>
    <name evidence="2" type="ORF">SAMN05216404_10968</name>
</gene>
<dbReference type="EMBL" id="FOCT01000009">
    <property type="protein sequence ID" value="SEN96725.1"/>
    <property type="molecule type" value="Genomic_DNA"/>
</dbReference>
<organism evidence="2 3">
    <name type="scientific">Nitrosospira multiformis</name>
    <dbReference type="NCBI Taxonomy" id="1231"/>
    <lineage>
        <taxon>Bacteria</taxon>
        <taxon>Pseudomonadati</taxon>
        <taxon>Pseudomonadota</taxon>
        <taxon>Betaproteobacteria</taxon>
        <taxon>Nitrosomonadales</taxon>
        <taxon>Nitrosomonadaceae</taxon>
        <taxon>Nitrosospira</taxon>
    </lineage>
</organism>
<dbReference type="AlphaFoldDB" id="A0A1H8KV23"/>